<gene>
    <name evidence="3" type="ORF">GTC17260_14760</name>
</gene>
<protein>
    <submittedName>
        <fullName evidence="3">TolB family protein</fullName>
    </submittedName>
</protein>
<evidence type="ECO:0000313" key="3">
    <source>
        <dbReference type="EMBL" id="BFO78841.1"/>
    </source>
</evidence>
<evidence type="ECO:0000256" key="2">
    <source>
        <dbReference type="SAM" id="SignalP"/>
    </source>
</evidence>
<feature type="chain" id="PRO_5044296005" evidence="2">
    <location>
        <begin position="20"/>
        <end position="307"/>
    </location>
</feature>
<organism evidence="3">
    <name type="scientific">Prevotella sp. GTC17260</name>
    <dbReference type="NCBI Taxonomy" id="3236796"/>
    <lineage>
        <taxon>Bacteria</taxon>
        <taxon>Pseudomonadati</taxon>
        <taxon>Bacteroidota</taxon>
        <taxon>Bacteroidia</taxon>
        <taxon>Bacteroidales</taxon>
        <taxon>Prevotellaceae</taxon>
        <taxon>Prevotella</taxon>
    </lineage>
</organism>
<evidence type="ECO:0000256" key="1">
    <source>
        <dbReference type="ARBA" id="ARBA00009820"/>
    </source>
</evidence>
<dbReference type="EMBL" id="AP035788">
    <property type="protein sequence ID" value="BFO78841.1"/>
    <property type="molecule type" value="Genomic_DNA"/>
</dbReference>
<comment type="similarity">
    <text evidence="1">Belongs to the TolB family.</text>
</comment>
<dbReference type="Gene3D" id="2.120.10.30">
    <property type="entry name" value="TolB, C-terminal domain"/>
    <property type="match status" value="1"/>
</dbReference>
<dbReference type="InterPro" id="IPR011042">
    <property type="entry name" value="6-blade_b-propeller_TolB-like"/>
</dbReference>
<accession>A0AB33J9E0</accession>
<feature type="signal peptide" evidence="2">
    <location>
        <begin position="1"/>
        <end position="19"/>
    </location>
</feature>
<dbReference type="PANTHER" id="PTHR36842:SF1">
    <property type="entry name" value="PROTEIN TOLB"/>
    <property type="match status" value="1"/>
</dbReference>
<dbReference type="PANTHER" id="PTHR36842">
    <property type="entry name" value="PROTEIN TOLB HOMOLOG"/>
    <property type="match status" value="1"/>
</dbReference>
<dbReference type="Pfam" id="PF07676">
    <property type="entry name" value="PD40"/>
    <property type="match status" value="1"/>
</dbReference>
<keyword evidence="2" id="KW-0732">Signal</keyword>
<name>A0AB33J9E0_9BACT</name>
<dbReference type="SUPFAM" id="SSF82171">
    <property type="entry name" value="DPP6 N-terminal domain-like"/>
    <property type="match status" value="1"/>
</dbReference>
<dbReference type="AlphaFoldDB" id="A0AB33J9E0"/>
<reference evidence="3" key="1">
    <citation type="submission" date="2024-07" db="EMBL/GenBank/DDBJ databases">
        <title>Complete genome sequence of Prevotella sp. YM-2024 GTC17260.</title>
        <authorList>
            <person name="Hayashi M."/>
            <person name="Muto Y."/>
            <person name="Tanaka K."/>
            <person name="Niwa H."/>
        </authorList>
    </citation>
    <scope>NUCLEOTIDE SEQUENCE</scope>
    <source>
        <strain evidence="3">GTC17260</strain>
    </source>
</reference>
<sequence>MVKTSFVLAGLLATSAVQAQSLQEQRSADEVISRLEVYDLKSGTHRVIHEFPYRIEAPNWSPDGKWIVYNSHGRLYRLSAHNPQEEPVMIDTQSAKGCNNDHVISPDGRWIGISDQWPSLVFRVPFEGGTPVRITDVGPSYLHGISPDGQEVAYCAFRGDKRAIYTKGLNGEPERCLTDADGLSDGPEYAPGGKHIWFNSSRTGDMQIWRMNTDGSEQTQMTALPDLYAWFPHVSPNGKWVCYICYRKTDIKADEHLPNLNVVLRLMESNGRNDRTIVELFGGQGTINVNSWSPDSEKFAYVSYELK</sequence>
<proteinExistence type="inferred from homology"/>
<dbReference type="InterPro" id="IPR011659">
    <property type="entry name" value="WD40"/>
</dbReference>